<dbReference type="EMBL" id="FQNC01000043">
    <property type="protein sequence ID" value="SGY50969.1"/>
    <property type="molecule type" value="Genomic_DNA"/>
</dbReference>
<sequence>MNMTIAELLAFDVAPAAASLHIELSKDELTHYSTLSSTRGPTSSCSTQGRPMDSSDSTRREAGVGVSNTEEGRSTTHSSVLKGLVQSMGPSRCEDMAGTTRSLNEIQKNAYIEDGRIQEKLPERQAVWSASTTLSSFGSLDGAVTAATPLEIGSLICFGLKCGMHSLSCEQTVYGEEALSIGIGTRIQSDTKPLQPRHARLVGSTLKCRRTGASPHQENMLFHTPH</sequence>
<organism evidence="2 3">
    <name type="scientific">Microbotryum silenes-dioicae</name>
    <dbReference type="NCBI Taxonomy" id="796604"/>
    <lineage>
        <taxon>Eukaryota</taxon>
        <taxon>Fungi</taxon>
        <taxon>Dikarya</taxon>
        <taxon>Basidiomycota</taxon>
        <taxon>Pucciniomycotina</taxon>
        <taxon>Microbotryomycetes</taxon>
        <taxon>Microbotryales</taxon>
        <taxon>Microbotryaceae</taxon>
        <taxon>Microbotryum</taxon>
    </lineage>
</organism>
<proteinExistence type="predicted"/>
<protein>
    <submittedName>
        <fullName evidence="2">BQ5605_C001g00944 protein</fullName>
    </submittedName>
</protein>
<accession>A0A2X0MZ61</accession>
<gene>
    <name evidence="2" type="primary">BQ5605_C001g00944</name>
    <name evidence="2" type="ORF">BQ5605_C001G00944</name>
</gene>
<dbReference type="AlphaFoldDB" id="A0A2X0MZ61"/>
<evidence type="ECO:0000256" key="1">
    <source>
        <dbReference type="SAM" id="MobiDB-lite"/>
    </source>
</evidence>
<feature type="compositionally biased region" description="Polar residues" evidence="1">
    <location>
        <begin position="33"/>
        <end position="49"/>
    </location>
</feature>
<name>A0A2X0MZ61_9BASI</name>
<feature type="region of interest" description="Disordered" evidence="1">
    <location>
        <begin position="33"/>
        <end position="80"/>
    </location>
</feature>
<evidence type="ECO:0000313" key="2">
    <source>
        <dbReference type="EMBL" id="SGY50969.1"/>
    </source>
</evidence>
<evidence type="ECO:0000313" key="3">
    <source>
        <dbReference type="Proteomes" id="UP000249464"/>
    </source>
</evidence>
<reference evidence="2 3" key="1">
    <citation type="submission" date="2016-11" db="EMBL/GenBank/DDBJ databases">
        <authorList>
            <person name="Jaros S."/>
            <person name="Januszkiewicz K."/>
            <person name="Wedrychowicz H."/>
        </authorList>
    </citation>
    <scope>NUCLEOTIDE SEQUENCE [LARGE SCALE GENOMIC DNA]</scope>
</reference>
<keyword evidence="3" id="KW-1185">Reference proteome</keyword>
<dbReference type="Proteomes" id="UP000249464">
    <property type="component" value="Unassembled WGS sequence"/>
</dbReference>